<gene>
    <name evidence="2" type="ORF">Y1Q_0001390</name>
</gene>
<dbReference type="EMBL" id="AKHW03006295">
    <property type="protein sequence ID" value="KYO21086.1"/>
    <property type="molecule type" value="Genomic_DNA"/>
</dbReference>
<feature type="region of interest" description="Disordered" evidence="1">
    <location>
        <begin position="1"/>
        <end position="55"/>
    </location>
</feature>
<evidence type="ECO:0000256" key="1">
    <source>
        <dbReference type="SAM" id="MobiDB-lite"/>
    </source>
</evidence>
<sequence length="93" mass="9976">MRSAVLVARAGPPRPPEHPARGPGQRPPPSRVLSPAPGREDGQGENKRFSGTAQTGKCSYEKGLLFFLKRKTEDVKASGFVPIQGRGQPDCPL</sequence>
<proteinExistence type="predicted"/>
<accession>A0A151M986</accession>
<comment type="caution">
    <text evidence="2">The sequence shown here is derived from an EMBL/GenBank/DDBJ whole genome shotgun (WGS) entry which is preliminary data.</text>
</comment>
<reference evidence="2 3" key="1">
    <citation type="journal article" date="2012" name="Genome Biol.">
        <title>Sequencing three crocodilian genomes to illuminate the evolution of archosaurs and amniotes.</title>
        <authorList>
            <person name="St John J.A."/>
            <person name="Braun E.L."/>
            <person name="Isberg S.R."/>
            <person name="Miles L.G."/>
            <person name="Chong A.Y."/>
            <person name="Gongora J."/>
            <person name="Dalzell P."/>
            <person name="Moran C."/>
            <person name="Bed'hom B."/>
            <person name="Abzhanov A."/>
            <person name="Burgess S.C."/>
            <person name="Cooksey A.M."/>
            <person name="Castoe T.A."/>
            <person name="Crawford N.G."/>
            <person name="Densmore L.D."/>
            <person name="Drew J.C."/>
            <person name="Edwards S.V."/>
            <person name="Faircloth B.C."/>
            <person name="Fujita M.K."/>
            <person name="Greenwold M.J."/>
            <person name="Hoffmann F.G."/>
            <person name="Howard J.M."/>
            <person name="Iguchi T."/>
            <person name="Janes D.E."/>
            <person name="Khan S.Y."/>
            <person name="Kohno S."/>
            <person name="de Koning A.J."/>
            <person name="Lance S.L."/>
            <person name="McCarthy F.M."/>
            <person name="McCormack J.E."/>
            <person name="Merchant M.E."/>
            <person name="Peterson D.G."/>
            <person name="Pollock D.D."/>
            <person name="Pourmand N."/>
            <person name="Raney B.J."/>
            <person name="Roessler K.A."/>
            <person name="Sanford J.R."/>
            <person name="Sawyer R.H."/>
            <person name="Schmidt C.J."/>
            <person name="Triplett E.W."/>
            <person name="Tuberville T.D."/>
            <person name="Venegas-Anaya M."/>
            <person name="Howard J.T."/>
            <person name="Jarvis E.D."/>
            <person name="Guillette L.J.Jr."/>
            <person name="Glenn T.C."/>
            <person name="Green R.E."/>
            <person name="Ray D.A."/>
        </authorList>
    </citation>
    <scope>NUCLEOTIDE SEQUENCE [LARGE SCALE GENOMIC DNA]</scope>
    <source>
        <strain evidence="2">KSC_2009_1</strain>
    </source>
</reference>
<evidence type="ECO:0000313" key="2">
    <source>
        <dbReference type="EMBL" id="KYO21086.1"/>
    </source>
</evidence>
<protein>
    <submittedName>
        <fullName evidence="2">Uncharacterized protein</fullName>
    </submittedName>
</protein>
<feature type="compositionally biased region" description="Basic and acidic residues" evidence="1">
    <location>
        <begin position="38"/>
        <end position="48"/>
    </location>
</feature>
<keyword evidence="3" id="KW-1185">Reference proteome</keyword>
<organism evidence="2 3">
    <name type="scientific">Alligator mississippiensis</name>
    <name type="common">American alligator</name>
    <dbReference type="NCBI Taxonomy" id="8496"/>
    <lineage>
        <taxon>Eukaryota</taxon>
        <taxon>Metazoa</taxon>
        <taxon>Chordata</taxon>
        <taxon>Craniata</taxon>
        <taxon>Vertebrata</taxon>
        <taxon>Euteleostomi</taxon>
        <taxon>Archelosauria</taxon>
        <taxon>Archosauria</taxon>
        <taxon>Crocodylia</taxon>
        <taxon>Alligatoridae</taxon>
        <taxon>Alligatorinae</taxon>
        <taxon>Alligator</taxon>
    </lineage>
</organism>
<dbReference type="AlphaFoldDB" id="A0A151M986"/>
<evidence type="ECO:0000313" key="3">
    <source>
        <dbReference type="Proteomes" id="UP000050525"/>
    </source>
</evidence>
<dbReference type="Proteomes" id="UP000050525">
    <property type="component" value="Unassembled WGS sequence"/>
</dbReference>
<name>A0A151M986_ALLMI</name>